<comment type="subcellular location">
    <subcellularLocation>
        <location evidence="1">Nucleus</location>
    </subcellularLocation>
</comment>
<organism evidence="8">
    <name type="scientific">Spinacia oleracea</name>
    <name type="common">Spinach</name>
    <dbReference type="NCBI Taxonomy" id="3562"/>
    <lineage>
        <taxon>Eukaryota</taxon>
        <taxon>Viridiplantae</taxon>
        <taxon>Streptophyta</taxon>
        <taxon>Embryophyta</taxon>
        <taxon>Tracheophyta</taxon>
        <taxon>Spermatophyta</taxon>
        <taxon>Magnoliopsida</taxon>
        <taxon>eudicotyledons</taxon>
        <taxon>Gunneridae</taxon>
        <taxon>Pentapetalae</taxon>
        <taxon>Caryophyllales</taxon>
        <taxon>Chenopodiaceae</taxon>
        <taxon>Chenopodioideae</taxon>
        <taxon>Anserineae</taxon>
        <taxon>Spinacia</taxon>
    </lineage>
</organism>
<dbReference type="InterPro" id="IPR033896">
    <property type="entry name" value="MEF2-like_N"/>
</dbReference>
<evidence type="ECO:0000256" key="2">
    <source>
        <dbReference type="ARBA" id="ARBA00023015"/>
    </source>
</evidence>
<dbReference type="AlphaFoldDB" id="B3VA97"/>
<dbReference type="SMART" id="SM00432">
    <property type="entry name" value="MADS"/>
    <property type="match status" value="1"/>
</dbReference>
<gene>
    <name evidence="8" type="primary">AP1-2</name>
</gene>
<dbReference type="SUPFAM" id="SSF55455">
    <property type="entry name" value="SRF-like"/>
    <property type="match status" value="1"/>
</dbReference>
<sequence>MGRGKVQLKKIDNKVNRQVTFSKRKTGLVKKAHEISVLCDAEVALIVFSHRGKHFQYCSDNSMEKILERYERYCYAEKRLHPNNDPDIQVNWTIDFAHLKAKAELLHRNHRQYMGQDLGSLNNKEIQSLELQLDTALKSIRARKNHLMHESICELQKKEKAMVEHNNVLAKEIKDREKNMAEVQQMQLQSSSQHQSGQVILMHQISYSRKPPPLTIDSYPSEIQTKKIKNLVENDRREGGMIYLKIDQTKYTRTC</sequence>
<evidence type="ECO:0000259" key="7">
    <source>
        <dbReference type="PROSITE" id="PS51297"/>
    </source>
</evidence>
<dbReference type="GO" id="GO:0000977">
    <property type="term" value="F:RNA polymerase II transcription regulatory region sequence-specific DNA binding"/>
    <property type="evidence" value="ECO:0007669"/>
    <property type="project" value="InterPro"/>
</dbReference>
<dbReference type="InterPro" id="IPR002100">
    <property type="entry name" value="TF_MADSbox"/>
</dbReference>
<dbReference type="GO" id="GO:0045944">
    <property type="term" value="P:positive regulation of transcription by RNA polymerase II"/>
    <property type="evidence" value="ECO:0007669"/>
    <property type="project" value="InterPro"/>
</dbReference>
<dbReference type="PANTHER" id="PTHR48019">
    <property type="entry name" value="SERUM RESPONSE FACTOR HOMOLOG"/>
    <property type="match status" value="1"/>
</dbReference>
<dbReference type="FunFam" id="3.40.1810.10:FF:000003">
    <property type="entry name" value="MADS-box transcription factor MADS-MC"/>
    <property type="match status" value="1"/>
</dbReference>
<dbReference type="InterPro" id="IPR002487">
    <property type="entry name" value="TF_Kbox"/>
</dbReference>
<evidence type="ECO:0000256" key="3">
    <source>
        <dbReference type="ARBA" id="ARBA00023125"/>
    </source>
</evidence>
<dbReference type="InterPro" id="IPR036879">
    <property type="entry name" value="TF_MADSbox_sf"/>
</dbReference>
<accession>B3VA97</accession>
<reference evidence="8" key="1">
    <citation type="journal article" date="2009" name="Planta">
        <title>Duplication of AP1 within the Spinacia oleracea L. AP1/FUL clade is followed by rapid amino acid and regulatory evolution.</title>
        <authorList>
            <person name="Sather D.N."/>
            <person name="Golenberg E.M."/>
        </authorList>
    </citation>
    <scope>NUCLEOTIDE SEQUENCE</scope>
</reference>
<dbReference type="InterPro" id="IPR050142">
    <property type="entry name" value="MADS-box/MEF2_TF"/>
</dbReference>
<keyword evidence="3" id="KW-0238">DNA-binding</keyword>
<dbReference type="GO" id="GO:0005634">
    <property type="term" value="C:nucleus"/>
    <property type="evidence" value="ECO:0007669"/>
    <property type="project" value="UniProtKB-SubCell"/>
</dbReference>
<dbReference type="GO" id="GO:0046983">
    <property type="term" value="F:protein dimerization activity"/>
    <property type="evidence" value="ECO:0007669"/>
    <property type="project" value="InterPro"/>
</dbReference>
<evidence type="ECO:0000256" key="1">
    <source>
        <dbReference type="ARBA" id="ARBA00004123"/>
    </source>
</evidence>
<evidence type="ECO:0000259" key="6">
    <source>
        <dbReference type="PROSITE" id="PS50066"/>
    </source>
</evidence>
<name>B3VA97_SPIOL</name>
<evidence type="ECO:0000313" key="8">
    <source>
        <dbReference type="EMBL" id="ACE75944.2"/>
    </source>
</evidence>
<dbReference type="GO" id="GO:0003700">
    <property type="term" value="F:DNA-binding transcription factor activity"/>
    <property type="evidence" value="ECO:0007669"/>
    <property type="project" value="InterPro"/>
</dbReference>
<dbReference type="EMBL" id="EU726485">
    <property type="protein sequence ID" value="ACE75944.2"/>
    <property type="molecule type" value="mRNA"/>
</dbReference>
<keyword evidence="2" id="KW-0805">Transcription regulation</keyword>
<dbReference type="CDD" id="cd00265">
    <property type="entry name" value="MADS_MEF2_like"/>
    <property type="match status" value="1"/>
</dbReference>
<keyword evidence="5" id="KW-0539">Nucleus</keyword>
<feature type="domain" description="K-box" evidence="7">
    <location>
        <begin position="89"/>
        <end position="179"/>
    </location>
</feature>
<keyword evidence="4" id="KW-0804">Transcription</keyword>
<evidence type="ECO:0000256" key="5">
    <source>
        <dbReference type="ARBA" id="ARBA00023242"/>
    </source>
</evidence>
<dbReference type="Pfam" id="PF00319">
    <property type="entry name" value="SRF-TF"/>
    <property type="match status" value="1"/>
</dbReference>
<dbReference type="Gene3D" id="3.40.1810.10">
    <property type="entry name" value="Transcription factor, MADS-box"/>
    <property type="match status" value="1"/>
</dbReference>
<protein>
    <submittedName>
        <fullName evidence="8">APETALA1-2</fullName>
    </submittedName>
</protein>
<dbReference type="PROSITE" id="PS51297">
    <property type="entry name" value="K_BOX"/>
    <property type="match status" value="1"/>
</dbReference>
<dbReference type="PROSITE" id="PS50066">
    <property type="entry name" value="MADS_BOX_2"/>
    <property type="match status" value="1"/>
</dbReference>
<evidence type="ECO:0000256" key="4">
    <source>
        <dbReference type="ARBA" id="ARBA00023163"/>
    </source>
</evidence>
<dbReference type="Pfam" id="PF01486">
    <property type="entry name" value="K-box"/>
    <property type="match status" value="1"/>
</dbReference>
<feature type="domain" description="MADS-box" evidence="6">
    <location>
        <begin position="1"/>
        <end position="61"/>
    </location>
</feature>
<dbReference type="PRINTS" id="PR00404">
    <property type="entry name" value="MADSDOMAIN"/>
</dbReference>
<proteinExistence type="evidence at transcript level"/>